<reference evidence="1" key="1">
    <citation type="submission" date="2023-02" db="EMBL/GenBank/DDBJ databases">
        <title>Genome of toxic invasive species Heracleum sosnowskyi carries increased number of genes despite the absence of recent whole-genome duplications.</title>
        <authorList>
            <person name="Schelkunov M."/>
            <person name="Shtratnikova V."/>
            <person name="Makarenko M."/>
            <person name="Klepikova A."/>
            <person name="Omelchenko D."/>
            <person name="Novikova G."/>
            <person name="Obukhova E."/>
            <person name="Bogdanov V."/>
            <person name="Penin A."/>
            <person name="Logacheva M."/>
        </authorList>
    </citation>
    <scope>NUCLEOTIDE SEQUENCE</scope>
    <source>
        <strain evidence="1">Hsosn_3</strain>
        <tissue evidence="1">Leaf</tissue>
    </source>
</reference>
<evidence type="ECO:0000313" key="2">
    <source>
        <dbReference type="Proteomes" id="UP001237642"/>
    </source>
</evidence>
<comment type="caution">
    <text evidence="1">The sequence shown here is derived from an EMBL/GenBank/DDBJ whole genome shotgun (WGS) entry which is preliminary data.</text>
</comment>
<organism evidence="1 2">
    <name type="scientific">Heracleum sosnowskyi</name>
    <dbReference type="NCBI Taxonomy" id="360622"/>
    <lineage>
        <taxon>Eukaryota</taxon>
        <taxon>Viridiplantae</taxon>
        <taxon>Streptophyta</taxon>
        <taxon>Embryophyta</taxon>
        <taxon>Tracheophyta</taxon>
        <taxon>Spermatophyta</taxon>
        <taxon>Magnoliopsida</taxon>
        <taxon>eudicotyledons</taxon>
        <taxon>Gunneridae</taxon>
        <taxon>Pentapetalae</taxon>
        <taxon>asterids</taxon>
        <taxon>campanulids</taxon>
        <taxon>Apiales</taxon>
        <taxon>Apiaceae</taxon>
        <taxon>Apioideae</taxon>
        <taxon>apioid superclade</taxon>
        <taxon>Tordylieae</taxon>
        <taxon>Tordyliinae</taxon>
        <taxon>Heracleum</taxon>
    </lineage>
</organism>
<protein>
    <submittedName>
        <fullName evidence="1">Uncharacterized protein</fullName>
    </submittedName>
</protein>
<evidence type="ECO:0000313" key="1">
    <source>
        <dbReference type="EMBL" id="KAK1369785.1"/>
    </source>
</evidence>
<gene>
    <name evidence="1" type="ORF">POM88_035877</name>
</gene>
<name>A0AAD8HM50_9APIA</name>
<proteinExistence type="predicted"/>
<sequence>MIGTVGPPLPSVDVCLESIPDMEYDALASIPRGVCSLQSLPLSAAISVAILRVQQFSCYIDNIVKHRINWSAAWGYRKLIGIVDTGFVIQQRIDPSGTSTLYTAARLLSRI</sequence>
<reference evidence="1" key="2">
    <citation type="submission" date="2023-05" db="EMBL/GenBank/DDBJ databases">
        <authorList>
            <person name="Schelkunov M.I."/>
        </authorList>
    </citation>
    <scope>NUCLEOTIDE SEQUENCE</scope>
    <source>
        <strain evidence="1">Hsosn_3</strain>
        <tissue evidence="1">Leaf</tissue>
    </source>
</reference>
<dbReference type="Proteomes" id="UP001237642">
    <property type="component" value="Unassembled WGS sequence"/>
</dbReference>
<keyword evidence="2" id="KW-1185">Reference proteome</keyword>
<dbReference type="AlphaFoldDB" id="A0AAD8HM50"/>
<accession>A0AAD8HM50</accession>
<dbReference type="EMBL" id="JAUIZM010000008">
    <property type="protein sequence ID" value="KAK1369785.1"/>
    <property type="molecule type" value="Genomic_DNA"/>
</dbReference>